<gene>
    <name evidence="1" type="ORF">LCGC14_2967090</name>
</gene>
<reference evidence="1" key="1">
    <citation type="journal article" date="2015" name="Nature">
        <title>Complex archaea that bridge the gap between prokaryotes and eukaryotes.</title>
        <authorList>
            <person name="Spang A."/>
            <person name="Saw J.H."/>
            <person name="Jorgensen S.L."/>
            <person name="Zaremba-Niedzwiedzka K."/>
            <person name="Martijn J."/>
            <person name="Lind A.E."/>
            <person name="van Eijk R."/>
            <person name="Schleper C."/>
            <person name="Guy L."/>
            <person name="Ettema T.J."/>
        </authorList>
    </citation>
    <scope>NUCLEOTIDE SEQUENCE</scope>
</reference>
<dbReference type="Pfam" id="PF07505">
    <property type="entry name" value="DUF5131"/>
    <property type="match status" value="1"/>
</dbReference>
<dbReference type="EMBL" id="LAZR01060221">
    <property type="protein sequence ID" value="KKK66141.1"/>
    <property type="molecule type" value="Genomic_DNA"/>
</dbReference>
<protein>
    <recommendedName>
        <fullName evidence="2">Phage protein Gp37/Gp68</fullName>
    </recommendedName>
</protein>
<proteinExistence type="predicted"/>
<feature type="non-terminal residue" evidence="1">
    <location>
        <position position="164"/>
    </location>
</feature>
<evidence type="ECO:0008006" key="2">
    <source>
        <dbReference type="Google" id="ProtNLM"/>
    </source>
</evidence>
<organism evidence="1">
    <name type="scientific">marine sediment metagenome</name>
    <dbReference type="NCBI Taxonomy" id="412755"/>
    <lineage>
        <taxon>unclassified sequences</taxon>
        <taxon>metagenomes</taxon>
        <taxon>ecological metagenomes</taxon>
    </lineage>
</organism>
<evidence type="ECO:0000313" key="1">
    <source>
        <dbReference type="EMBL" id="KKK66141.1"/>
    </source>
</evidence>
<sequence>MSDKSGIEWTEATWNPATGCTKVSPGCKFCYAKHKVWPRLSKNPKTVYFGREFEDVQVHPERLDQPLRWTKPRRIFVNSMSDLFHEDIPDEFIEEVFAVMALAEHRHIFQVLTKRPERMRDFLGTEHRWVTIEGRAQRRYYERTGDDPAMWLSVKLPLPNVWLG</sequence>
<name>A0A0F9A1T0_9ZZZZ</name>
<dbReference type="AlphaFoldDB" id="A0A0F9A1T0"/>
<comment type="caution">
    <text evidence="1">The sequence shown here is derived from an EMBL/GenBank/DDBJ whole genome shotgun (WGS) entry which is preliminary data.</text>
</comment>
<dbReference type="InterPro" id="IPR011101">
    <property type="entry name" value="DUF5131"/>
</dbReference>
<accession>A0A0F9A1T0</accession>